<organism evidence="1 2">
    <name type="scientific">Geomesophilobacter sediminis</name>
    <dbReference type="NCBI Taxonomy" id="2798584"/>
    <lineage>
        <taxon>Bacteria</taxon>
        <taxon>Pseudomonadati</taxon>
        <taxon>Thermodesulfobacteriota</taxon>
        <taxon>Desulfuromonadia</taxon>
        <taxon>Geobacterales</taxon>
        <taxon>Geobacteraceae</taxon>
        <taxon>Geomesophilobacter</taxon>
    </lineage>
</organism>
<dbReference type="AlphaFoldDB" id="A0A8J7M0P7"/>
<dbReference type="RefSeq" id="WP_199385196.1">
    <property type="nucleotide sequence ID" value="NZ_JAEMHM010000013.1"/>
</dbReference>
<sequence>MSRCVVKPICEEHSGCLKEEPSCPYAAKFGFSIHCEHPDHRQMAAESVHSLGRLELTRRYRELRESRRRNFIADLGMPMQECVTRIVNIIKKDYPEPKVERKEEPVEEK</sequence>
<evidence type="ECO:0000313" key="1">
    <source>
        <dbReference type="EMBL" id="MBJ6726297.1"/>
    </source>
</evidence>
<dbReference type="EMBL" id="JAEMHM010000013">
    <property type="protein sequence ID" value="MBJ6726297.1"/>
    <property type="molecule type" value="Genomic_DNA"/>
</dbReference>
<reference evidence="1" key="1">
    <citation type="submission" date="2020-12" db="EMBL/GenBank/DDBJ databases">
        <title>Geomonas sp. Red875, isolated from river sediment.</title>
        <authorList>
            <person name="Xu Z."/>
            <person name="Zhang Z."/>
            <person name="Masuda Y."/>
            <person name="Itoh H."/>
            <person name="Senoo K."/>
        </authorList>
    </citation>
    <scope>NUCLEOTIDE SEQUENCE</scope>
    <source>
        <strain evidence="1">Red875</strain>
    </source>
</reference>
<gene>
    <name evidence="1" type="ORF">JFN93_16405</name>
</gene>
<comment type="caution">
    <text evidence="1">The sequence shown here is derived from an EMBL/GenBank/DDBJ whole genome shotgun (WGS) entry which is preliminary data.</text>
</comment>
<name>A0A8J7M0P7_9BACT</name>
<evidence type="ECO:0000313" key="2">
    <source>
        <dbReference type="Proteomes" id="UP000636888"/>
    </source>
</evidence>
<protein>
    <submittedName>
        <fullName evidence="1">Uncharacterized protein</fullName>
    </submittedName>
</protein>
<keyword evidence="2" id="KW-1185">Reference proteome</keyword>
<accession>A0A8J7M0P7</accession>
<proteinExistence type="predicted"/>
<dbReference type="Proteomes" id="UP000636888">
    <property type="component" value="Unassembled WGS sequence"/>
</dbReference>